<dbReference type="GO" id="GO:0008168">
    <property type="term" value="F:methyltransferase activity"/>
    <property type="evidence" value="ECO:0007669"/>
    <property type="project" value="UniProtKB-KW"/>
</dbReference>
<dbReference type="SUPFAM" id="SSF53335">
    <property type="entry name" value="S-adenosyl-L-methionine-dependent methyltransferases"/>
    <property type="match status" value="1"/>
</dbReference>
<dbReference type="InterPro" id="IPR029063">
    <property type="entry name" value="SAM-dependent_MTases_sf"/>
</dbReference>
<evidence type="ECO:0000313" key="1">
    <source>
        <dbReference type="EMBL" id="EKC58623.1"/>
    </source>
</evidence>
<gene>
    <name evidence="1" type="ORF">OBE_09911</name>
</gene>
<comment type="caution">
    <text evidence="1">The sequence shown here is derived from an EMBL/GenBank/DDBJ whole genome shotgun (WGS) entry which is preliminary data.</text>
</comment>
<keyword evidence="1" id="KW-0808">Transferase</keyword>
<dbReference type="PANTHER" id="PTHR41313:SF1">
    <property type="entry name" value="DNA METHYLASE ADENINE-SPECIFIC DOMAIN-CONTAINING PROTEIN"/>
    <property type="match status" value="1"/>
</dbReference>
<dbReference type="CDD" id="cd02440">
    <property type="entry name" value="AdoMet_MTases"/>
    <property type="match status" value="1"/>
</dbReference>
<dbReference type="PANTHER" id="PTHR41313">
    <property type="entry name" value="ADENINE-SPECIFIC METHYLTRANSFERASE"/>
    <property type="match status" value="1"/>
</dbReference>
<dbReference type="InterPro" id="IPR052933">
    <property type="entry name" value="DNA_Protect_Modify"/>
</dbReference>
<keyword evidence="1" id="KW-0489">Methyltransferase</keyword>
<name>K1SM69_9ZZZZ</name>
<sequence length="193" mass="21693">MAFNKKTHLRQNIDALKTAFTLDRERRAPTPEEERTLGAYSGFGAIKEVLENPTGKPNKDGMATLVAELHEVIRANTPDEREYKRYMDGIKNSVLTAFYTPPKVADAIVEAIWDTRIVPKRILDPSAGTGVFVSAVDFHDPYAEITCFEKDPATGLILKHLHPEKRVRVQGFERIEPKYAGYYDVAVSNIPFG</sequence>
<dbReference type="Gene3D" id="3.40.50.150">
    <property type="entry name" value="Vaccinia Virus protein VP39"/>
    <property type="match status" value="1"/>
</dbReference>
<proteinExistence type="predicted"/>
<dbReference type="AlphaFoldDB" id="K1SM69"/>
<reference evidence="1" key="1">
    <citation type="journal article" date="2013" name="Environ. Microbiol.">
        <title>Microbiota from the distal guts of lean and obese adolescents exhibit partial functional redundancy besides clear differences in community structure.</title>
        <authorList>
            <person name="Ferrer M."/>
            <person name="Ruiz A."/>
            <person name="Lanza F."/>
            <person name="Haange S.B."/>
            <person name="Oberbach A."/>
            <person name="Till H."/>
            <person name="Bargiela R."/>
            <person name="Campoy C."/>
            <person name="Segura M.T."/>
            <person name="Richter M."/>
            <person name="von Bergen M."/>
            <person name="Seifert J."/>
            <person name="Suarez A."/>
        </authorList>
    </citation>
    <scope>NUCLEOTIDE SEQUENCE</scope>
</reference>
<dbReference type="PRINTS" id="PR00507">
    <property type="entry name" value="N12N6MTFRASE"/>
</dbReference>
<protein>
    <submittedName>
        <fullName evidence="1">DNA Methylase</fullName>
    </submittedName>
</protein>
<organism evidence="1">
    <name type="scientific">human gut metagenome</name>
    <dbReference type="NCBI Taxonomy" id="408170"/>
    <lineage>
        <taxon>unclassified sequences</taxon>
        <taxon>metagenomes</taxon>
        <taxon>organismal metagenomes</taxon>
    </lineage>
</organism>
<accession>K1SM69</accession>
<dbReference type="EMBL" id="AJWZ01006840">
    <property type="protein sequence ID" value="EKC58623.1"/>
    <property type="molecule type" value="Genomic_DNA"/>
</dbReference>
<dbReference type="GO" id="GO:0032259">
    <property type="term" value="P:methylation"/>
    <property type="evidence" value="ECO:0007669"/>
    <property type="project" value="UniProtKB-KW"/>
</dbReference>
<feature type="non-terminal residue" evidence="1">
    <location>
        <position position="193"/>
    </location>
</feature>